<organism evidence="2 3">
    <name type="scientific">Streblomastix strix</name>
    <dbReference type="NCBI Taxonomy" id="222440"/>
    <lineage>
        <taxon>Eukaryota</taxon>
        <taxon>Metamonada</taxon>
        <taxon>Preaxostyla</taxon>
        <taxon>Oxymonadida</taxon>
        <taxon>Streblomastigidae</taxon>
        <taxon>Streblomastix</taxon>
    </lineage>
</organism>
<feature type="compositionally biased region" description="Acidic residues" evidence="1">
    <location>
        <begin position="34"/>
        <end position="43"/>
    </location>
</feature>
<dbReference type="Proteomes" id="UP000324800">
    <property type="component" value="Unassembled WGS sequence"/>
</dbReference>
<feature type="region of interest" description="Disordered" evidence="1">
    <location>
        <begin position="34"/>
        <end position="148"/>
    </location>
</feature>
<feature type="compositionally biased region" description="Basic and acidic residues" evidence="1">
    <location>
        <begin position="79"/>
        <end position="89"/>
    </location>
</feature>
<feature type="compositionally biased region" description="Basic and acidic residues" evidence="1">
    <location>
        <begin position="45"/>
        <end position="65"/>
    </location>
</feature>
<reference evidence="2 3" key="1">
    <citation type="submission" date="2019-03" db="EMBL/GenBank/DDBJ databases">
        <title>Single cell metagenomics reveals metabolic interactions within the superorganism composed of flagellate Streblomastix strix and complex community of Bacteroidetes bacteria on its surface.</title>
        <authorList>
            <person name="Treitli S.C."/>
            <person name="Kolisko M."/>
            <person name="Husnik F."/>
            <person name="Keeling P."/>
            <person name="Hampl V."/>
        </authorList>
    </citation>
    <scope>NUCLEOTIDE SEQUENCE [LARGE SCALE GENOMIC DNA]</scope>
    <source>
        <strain evidence="2">ST1C</strain>
    </source>
</reference>
<sequence>KKPKKNRFNFTQIEEDGEIIPVMSVSLEDLLNEEQEAQVEQEQNEVVKKESEKKPEEDIKIEKPKLFPRFKVTPVESGSSDKNKNEQAHSDTTGDGSDITARSRGVNDDDAPQTIDEQNEEKGGDSSGKKKRRKKRKRGPPLPPIVKSIDEVQYMRNRMDVLDDAYKRTIEDAQEKSKKR</sequence>
<feature type="non-terminal residue" evidence="2">
    <location>
        <position position="1"/>
    </location>
</feature>
<dbReference type="EMBL" id="SNRW01002118">
    <property type="protein sequence ID" value="KAA6393856.1"/>
    <property type="molecule type" value="Genomic_DNA"/>
</dbReference>
<accession>A0A5J4WGR9</accession>
<dbReference type="AlphaFoldDB" id="A0A5J4WGR9"/>
<gene>
    <name evidence="2" type="ORF">EZS28_010619</name>
</gene>
<evidence type="ECO:0000313" key="3">
    <source>
        <dbReference type="Proteomes" id="UP000324800"/>
    </source>
</evidence>
<name>A0A5J4WGR9_9EUKA</name>
<proteinExistence type="predicted"/>
<evidence type="ECO:0000256" key="1">
    <source>
        <dbReference type="SAM" id="MobiDB-lite"/>
    </source>
</evidence>
<comment type="caution">
    <text evidence="2">The sequence shown here is derived from an EMBL/GenBank/DDBJ whole genome shotgun (WGS) entry which is preliminary data.</text>
</comment>
<feature type="compositionally biased region" description="Basic residues" evidence="1">
    <location>
        <begin position="129"/>
        <end position="139"/>
    </location>
</feature>
<evidence type="ECO:0000313" key="2">
    <source>
        <dbReference type="EMBL" id="KAA6393856.1"/>
    </source>
</evidence>
<protein>
    <submittedName>
        <fullName evidence="2">Uncharacterized protein</fullName>
    </submittedName>
</protein>